<evidence type="ECO:0000313" key="9">
    <source>
        <dbReference type="EMBL" id="MBA0819992.1"/>
    </source>
</evidence>
<name>A0A7J9ICY8_9ROSI</name>
<keyword evidence="5" id="KW-0418">Kinase</keyword>
<dbReference type="EMBL" id="JABFAD010332726">
    <property type="protein sequence ID" value="MBA0819992.1"/>
    <property type="molecule type" value="Genomic_DNA"/>
</dbReference>
<evidence type="ECO:0000256" key="8">
    <source>
        <dbReference type="ARBA" id="ARBA00048679"/>
    </source>
</evidence>
<organism evidence="9 10">
    <name type="scientific">Gossypium harknessii</name>
    <dbReference type="NCBI Taxonomy" id="34285"/>
    <lineage>
        <taxon>Eukaryota</taxon>
        <taxon>Viridiplantae</taxon>
        <taxon>Streptophyta</taxon>
        <taxon>Embryophyta</taxon>
        <taxon>Tracheophyta</taxon>
        <taxon>Spermatophyta</taxon>
        <taxon>Magnoliopsida</taxon>
        <taxon>eudicotyledons</taxon>
        <taxon>Gunneridae</taxon>
        <taxon>Pentapetalae</taxon>
        <taxon>rosids</taxon>
        <taxon>malvids</taxon>
        <taxon>Malvales</taxon>
        <taxon>Malvaceae</taxon>
        <taxon>Malvoideae</taxon>
        <taxon>Gossypium</taxon>
    </lineage>
</organism>
<keyword evidence="4" id="KW-0547">Nucleotide-binding</keyword>
<dbReference type="InterPro" id="IPR011009">
    <property type="entry name" value="Kinase-like_dom_sf"/>
</dbReference>
<keyword evidence="6" id="KW-0067">ATP-binding</keyword>
<keyword evidence="3" id="KW-0808">Transferase</keyword>
<dbReference type="Proteomes" id="UP000593560">
    <property type="component" value="Unassembled WGS sequence"/>
</dbReference>
<dbReference type="GO" id="GO:0005524">
    <property type="term" value="F:ATP binding"/>
    <property type="evidence" value="ECO:0007669"/>
    <property type="project" value="UniProtKB-KW"/>
</dbReference>
<comment type="catalytic activity">
    <reaction evidence="7">
        <text>L-threonyl-[protein] + ATP = O-phospho-L-threonyl-[protein] + ADP + H(+)</text>
        <dbReference type="Rhea" id="RHEA:46608"/>
        <dbReference type="Rhea" id="RHEA-COMP:11060"/>
        <dbReference type="Rhea" id="RHEA-COMP:11605"/>
        <dbReference type="ChEBI" id="CHEBI:15378"/>
        <dbReference type="ChEBI" id="CHEBI:30013"/>
        <dbReference type="ChEBI" id="CHEBI:30616"/>
        <dbReference type="ChEBI" id="CHEBI:61977"/>
        <dbReference type="ChEBI" id="CHEBI:456216"/>
        <dbReference type="EC" id="2.7.11.1"/>
    </reaction>
</comment>
<protein>
    <recommendedName>
        <fullName evidence="1">non-specific serine/threonine protein kinase</fullName>
        <ecNumber evidence="1">2.7.11.1</ecNumber>
    </recommendedName>
</protein>
<keyword evidence="2" id="KW-0723">Serine/threonine-protein kinase</keyword>
<dbReference type="OrthoDB" id="676979at2759"/>
<dbReference type="GO" id="GO:0004674">
    <property type="term" value="F:protein serine/threonine kinase activity"/>
    <property type="evidence" value="ECO:0007669"/>
    <property type="project" value="UniProtKB-KW"/>
</dbReference>
<proteinExistence type="predicted"/>
<dbReference type="Gene3D" id="1.10.510.10">
    <property type="entry name" value="Transferase(Phosphotransferase) domain 1"/>
    <property type="match status" value="1"/>
</dbReference>
<evidence type="ECO:0000256" key="6">
    <source>
        <dbReference type="ARBA" id="ARBA00022840"/>
    </source>
</evidence>
<evidence type="ECO:0000256" key="4">
    <source>
        <dbReference type="ARBA" id="ARBA00022741"/>
    </source>
</evidence>
<dbReference type="PANTHER" id="PTHR48005:SF72">
    <property type="entry name" value="REPEAT RECEPTOR-LIKE PROTEIN KINASE FAMILY PROTEIN, PUTATIVE-RELATED"/>
    <property type="match status" value="1"/>
</dbReference>
<comment type="catalytic activity">
    <reaction evidence="8">
        <text>L-seryl-[protein] + ATP = O-phospho-L-seryl-[protein] + ADP + H(+)</text>
        <dbReference type="Rhea" id="RHEA:17989"/>
        <dbReference type="Rhea" id="RHEA-COMP:9863"/>
        <dbReference type="Rhea" id="RHEA-COMP:11604"/>
        <dbReference type="ChEBI" id="CHEBI:15378"/>
        <dbReference type="ChEBI" id="CHEBI:29999"/>
        <dbReference type="ChEBI" id="CHEBI:30616"/>
        <dbReference type="ChEBI" id="CHEBI:83421"/>
        <dbReference type="ChEBI" id="CHEBI:456216"/>
        <dbReference type="EC" id="2.7.11.1"/>
    </reaction>
</comment>
<gene>
    <name evidence="9" type="ORF">Gohar_019830</name>
</gene>
<evidence type="ECO:0000256" key="7">
    <source>
        <dbReference type="ARBA" id="ARBA00047899"/>
    </source>
</evidence>
<dbReference type="AlphaFoldDB" id="A0A7J9ICY8"/>
<dbReference type="SUPFAM" id="SSF56112">
    <property type="entry name" value="Protein kinase-like (PK-like)"/>
    <property type="match status" value="1"/>
</dbReference>
<evidence type="ECO:0000256" key="3">
    <source>
        <dbReference type="ARBA" id="ARBA00022679"/>
    </source>
</evidence>
<reference evidence="9 10" key="1">
    <citation type="journal article" date="2019" name="Genome Biol. Evol.">
        <title>Insights into the evolution of the New World diploid cottons (Gossypium, subgenus Houzingenia) based on genome sequencing.</title>
        <authorList>
            <person name="Grover C.E."/>
            <person name="Arick M.A. 2nd"/>
            <person name="Thrash A."/>
            <person name="Conover J.L."/>
            <person name="Sanders W.S."/>
            <person name="Peterson D.G."/>
            <person name="Frelichowski J.E."/>
            <person name="Scheffler J.A."/>
            <person name="Scheffler B.E."/>
            <person name="Wendel J.F."/>
        </authorList>
    </citation>
    <scope>NUCLEOTIDE SEQUENCE [LARGE SCALE GENOMIC DNA]</scope>
    <source>
        <strain evidence="9">0</strain>
        <tissue evidence="9">Leaf</tissue>
    </source>
</reference>
<accession>A0A7J9ICY8</accession>
<sequence length="124" mass="13794">MRVDEKCDIYSFGVLTMEVFMGRRLGDLISYFSSLQSTSSSMSSDQHVLLKDTIDQRLSPPVGQSAKYLVSTMKMARACLNDNPQLWPTMEQVSQALGRQSLPLLSPFNSIKLEELLGDVVCNG</sequence>
<evidence type="ECO:0000256" key="2">
    <source>
        <dbReference type="ARBA" id="ARBA00022527"/>
    </source>
</evidence>
<keyword evidence="10" id="KW-1185">Reference proteome</keyword>
<dbReference type="EC" id="2.7.11.1" evidence="1"/>
<dbReference type="InterPro" id="IPR051420">
    <property type="entry name" value="Ser_Thr_Kinases_DiverseReg"/>
</dbReference>
<evidence type="ECO:0000313" key="10">
    <source>
        <dbReference type="Proteomes" id="UP000593560"/>
    </source>
</evidence>
<evidence type="ECO:0000256" key="1">
    <source>
        <dbReference type="ARBA" id="ARBA00012513"/>
    </source>
</evidence>
<dbReference type="PANTHER" id="PTHR48005">
    <property type="entry name" value="LEUCINE RICH REPEAT KINASE 2"/>
    <property type="match status" value="1"/>
</dbReference>
<evidence type="ECO:0000256" key="5">
    <source>
        <dbReference type="ARBA" id="ARBA00022777"/>
    </source>
</evidence>
<comment type="caution">
    <text evidence="9">The sequence shown here is derived from an EMBL/GenBank/DDBJ whole genome shotgun (WGS) entry which is preliminary data.</text>
</comment>